<keyword evidence="2" id="KW-0812">Transmembrane</keyword>
<feature type="transmembrane region" description="Helical" evidence="2">
    <location>
        <begin position="6"/>
        <end position="25"/>
    </location>
</feature>
<dbReference type="RefSeq" id="WP_249914214.1">
    <property type="nucleotide sequence ID" value="NZ_JAMGBB010000001.1"/>
</dbReference>
<feature type="transmembrane region" description="Helical" evidence="2">
    <location>
        <begin position="104"/>
        <end position="137"/>
    </location>
</feature>
<comment type="caution">
    <text evidence="3">The sequence shown here is derived from an EMBL/GenBank/DDBJ whole genome shotgun (WGS) entry which is preliminary data.</text>
</comment>
<feature type="region of interest" description="Disordered" evidence="1">
    <location>
        <begin position="208"/>
        <end position="234"/>
    </location>
</feature>
<protein>
    <recommendedName>
        <fullName evidence="5">DUF4956 domain-containing protein</fullName>
    </recommendedName>
</protein>
<dbReference type="EMBL" id="JAMGBB010000001">
    <property type="protein sequence ID" value="MCL6739738.1"/>
    <property type="molecule type" value="Genomic_DNA"/>
</dbReference>
<gene>
    <name evidence="3" type="ORF">LZ518_01090</name>
</gene>
<evidence type="ECO:0000313" key="4">
    <source>
        <dbReference type="Proteomes" id="UP001165383"/>
    </source>
</evidence>
<feature type="compositionally biased region" description="Pro residues" evidence="1">
    <location>
        <begin position="219"/>
        <end position="234"/>
    </location>
</feature>
<feature type="transmembrane region" description="Helical" evidence="2">
    <location>
        <begin position="70"/>
        <end position="92"/>
    </location>
</feature>
<keyword evidence="2" id="KW-0472">Membrane</keyword>
<reference evidence="3" key="1">
    <citation type="submission" date="2022-05" db="EMBL/GenBank/DDBJ databases">
        <authorList>
            <person name="Jo J.-H."/>
            <person name="Im W.-T."/>
        </authorList>
    </citation>
    <scope>NUCLEOTIDE SEQUENCE</scope>
    <source>
        <strain evidence="3">RB56-2</strain>
    </source>
</reference>
<feature type="transmembrane region" description="Helical" evidence="2">
    <location>
        <begin position="149"/>
        <end position="166"/>
    </location>
</feature>
<evidence type="ECO:0000313" key="3">
    <source>
        <dbReference type="EMBL" id="MCL6739738.1"/>
    </source>
</evidence>
<proteinExistence type="predicted"/>
<evidence type="ECO:0008006" key="5">
    <source>
        <dbReference type="Google" id="ProtNLM"/>
    </source>
</evidence>
<keyword evidence="4" id="KW-1185">Reference proteome</keyword>
<keyword evidence="2" id="KW-1133">Transmembrane helix</keyword>
<evidence type="ECO:0000256" key="2">
    <source>
        <dbReference type="SAM" id="Phobius"/>
    </source>
</evidence>
<accession>A0ABT0S5W5</accession>
<organism evidence="3 4">
    <name type="scientific">Sphingomonas brevis</name>
    <dbReference type="NCBI Taxonomy" id="2908206"/>
    <lineage>
        <taxon>Bacteria</taxon>
        <taxon>Pseudomonadati</taxon>
        <taxon>Pseudomonadota</taxon>
        <taxon>Alphaproteobacteria</taxon>
        <taxon>Sphingomonadales</taxon>
        <taxon>Sphingomonadaceae</taxon>
        <taxon>Sphingomonas</taxon>
    </lineage>
</organism>
<sequence>MRATRLLIQLTIYYVIIFGGAWLVIHNNPEMQNYLPIGGAEALINAGGGKSSAFETVARAQEVRTLGQSLGWMFVAIIGALITSFPVTWVYMGTRTADEYDQSIISTILILPSVVTSIVVVVQHSLALAFALGGIAGAVRFKNSLKSSGDALYILLSVGIGLSSGIGAVELALVMSLAFNYCFMALWISEYGEREGMKRYLSDFNPAKGPGSAATPDAEMPPPPPPPPPPTGTA</sequence>
<dbReference type="Proteomes" id="UP001165383">
    <property type="component" value="Unassembled WGS sequence"/>
</dbReference>
<name>A0ABT0S5W5_9SPHN</name>
<evidence type="ECO:0000256" key="1">
    <source>
        <dbReference type="SAM" id="MobiDB-lite"/>
    </source>
</evidence>